<gene>
    <name evidence="2" type="ORF">PIB30_010847</name>
</gene>
<organism evidence="2 3">
    <name type="scientific">Stylosanthes scabra</name>
    <dbReference type="NCBI Taxonomy" id="79078"/>
    <lineage>
        <taxon>Eukaryota</taxon>
        <taxon>Viridiplantae</taxon>
        <taxon>Streptophyta</taxon>
        <taxon>Embryophyta</taxon>
        <taxon>Tracheophyta</taxon>
        <taxon>Spermatophyta</taxon>
        <taxon>Magnoliopsida</taxon>
        <taxon>eudicotyledons</taxon>
        <taxon>Gunneridae</taxon>
        <taxon>Pentapetalae</taxon>
        <taxon>rosids</taxon>
        <taxon>fabids</taxon>
        <taxon>Fabales</taxon>
        <taxon>Fabaceae</taxon>
        <taxon>Papilionoideae</taxon>
        <taxon>50 kb inversion clade</taxon>
        <taxon>dalbergioids sensu lato</taxon>
        <taxon>Dalbergieae</taxon>
        <taxon>Pterocarpus clade</taxon>
        <taxon>Stylosanthes</taxon>
    </lineage>
</organism>
<sequence>MEITFYNERRVRNKVDPEGVRDSHAPQGLHLLTDACADAEGLGGVVEKLFLLEFLEEAREDGDLAVPIARGPYLAELRVESLVELVLYVGVVGGVAGSDFDAGDGGDCVEGGGGRLAGLRLGEEVEEEEEGDGEEEGDEEAPEDE</sequence>
<accession>A0ABU6R647</accession>
<name>A0ABU6R647_9FABA</name>
<dbReference type="EMBL" id="JASCZI010030234">
    <property type="protein sequence ID" value="MED6119338.1"/>
    <property type="molecule type" value="Genomic_DNA"/>
</dbReference>
<proteinExistence type="predicted"/>
<reference evidence="2 3" key="1">
    <citation type="journal article" date="2023" name="Plants (Basel)">
        <title>Bridging the Gap: Combining Genomics and Transcriptomics Approaches to Understand Stylosanthes scabra, an Orphan Legume from the Brazilian Caatinga.</title>
        <authorList>
            <person name="Ferreira-Neto J.R.C."/>
            <person name="da Silva M.D."/>
            <person name="Binneck E."/>
            <person name="de Melo N.F."/>
            <person name="da Silva R.H."/>
            <person name="de Melo A.L.T.M."/>
            <person name="Pandolfi V."/>
            <person name="Bustamante F.O."/>
            <person name="Brasileiro-Vidal A.C."/>
            <person name="Benko-Iseppon A.M."/>
        </authorList>
    </citation>
    <scope>NUCLEOTIDE SEQUENCE [LARGE SCALE GENOMIC DNA]</scope>
    <source>
        <tissue evidence="2">Leaves</tissue>
    </source>
</reference>
<protein>
    <submittedName>
        <fullName evidence="2">Uncharacterized protein</fullName>
    </submittedName>
</protein>
<dbReference type="Proteomes" id="UP001341840">
    <property type="component" value="Unassembled WGS sequence"/>
</dbReference>
<comment type="caution">
    <text evidence="2">The sequence shown here is derived from an EMBL/GenBank/DDBJ whole genome shotgun (WGS) entry which is preliminary data.</text>
</comment>
<evidence type="ECO:0000313" key="3">
    <source>
        <dbReference type="Proteomes" id="UP001341840"/>
    </source>
</evidence>
<keyword evidence="3" id="KW-1185">Reference proteome</keyword>
<evidence type="ECO:0000256" key="1">
    <source>
        <dbReference type="SAM" id="MobiDB-lite"/>
    </source>
</evidence>
<feature type="compositionally biased region" description="Acidic residues" evidence="1">
    <location>
        <begin position="124"/>
        <end position="145"/>
    </location>
</feature>
<evidence type="ECO:0000313" key="2">
    <source>
        <dbReference type="EMBL" id="MED6119338.1"/>
    </source>
</evidence>
<feature type="region of interest" description="Disordered" evidence="1">
    <location>
        <begin position="115"/>
        <end position="145"/>
    </location>
</feature>